<dbReference type="InParanoid" id="E9H632"/>
<evidence type="ECO:0000313" key="2">
    <source>
        <dbReference type="Proteomes" id="UP000000305"/>
    </source>
</evidence>
<accession>E9H632</accession>
<sequence length="81" mass="8943">MAMVGSAVTLDIAVQLMEAEQITNEDVMSLISGFSMFLRDPSDHVLGQLLVTINHLLLHTVLKIKMKICQAASSMSYKLHL</sequence>
<reference evidence="1 2" key="1">
    <citation type="journal article" date="2011" name="Science">
        <title>The ecoresponsive genome of Daphnia pulex.</title>
        <authorList>
            <person name="Colbourne J.K."/>
            <person name="Pfrender M.E."/>
            <person name="Gilbert D."/>
            <person name="Thomas W.K."/>
            <person name="Tucker A."/>
            <person name="Oakley T.H."/>
            <person name="Tokishita S."/>
            <person name="Aerts A."/>
            <person name="Arnold G.J."/>
            <person name="Basu M.K."/>
            <person name="Bauer D.J."/>
            <person name="Caceres C.E."/>
            <person name="Carmel L."/>
            <person name="Casola C."/>
            <person name="Choi J.H."/>
            <person name="Detter J.C."/>
            <person name="Dong Q."/>
            <person name="Dusheyko S."/>
            <person name="Eads B.D."/>
            <person name="Frohlich T."/>
            <person name="Geiler-Samerotte K.A."/>
            <person name="Gerlach D."/>
            <person name="Hatcher P."/>
            <person name="Jogdeo S."/>
            <person name="Krijgsveld J."/>
            <person name="Kriventseva E.V."/>
            <person name="Kultz D."/>
            <person name="Laforsch C."/>
            <person name="Lindquist E."/>
            <person name="Lopez J."/>
            <person name="Manak J.R."/>
            <person name="Muller J."/>
            <person name="Pangilinan J."/>
            <person name="Patwardhan R.P."/>
            <person name="Pitluck S."/>
            <person name="Pritham E.J."/>
            <person name="Rechtsteiner A."/>
            <person name="Rho M."/>
            <person name="Rogozin I.B."/>
            <person name="Sakarya O."/>
            <person name="Salamov A."/>
            <person name="Schaack S."/>
            <person name="Shapiro H."/>
            <person name="Shiga Y."/>
            <person name="Skalitzky C."/>
            <person name="Smith Z."/>
            <person name="Souvorov A."/>
            <person name="Sung W."/>
            <person name="Tang Z."/>
            <person name="Tsuchiya D."/>
            <person name="Tu H."/>
            <person name="Vos H."/>
            <person name="Wang M."/>
            <person name="Wolf Y.I."/>
            <person name="Yamagata H."/>
            <person name="Yamada T."/>
            <person name="Ye Y."/>
            <person name="Shaw J.R."/>
            <person name="Andrews J."/>
            <person name="Crease T.J."/>
            <person name="Tang H."/>
            <person name="Lucas S.M."/>
            <person name="Robertson H.M."/>
            <person name="Bork P."/>
            <person name="Koonin E.V."/>
            <person name="Zdobnov E.M."/>
            <person name="Grigoriev I.V."/>
            <person name="Lynch M."/>
            <person name="Boore J.L."/>
        </authorList>
    </citation>
    <scope>NUCLEOTIDE SEQUENCE [LARGE SCALE GENOMIC DNA]</scope>
</reference>
<evidence type="ECO:0000313" key="1">
    <source>
        <dbReference type="EMBL" id="EFX72830.1"/>
    </source>
</evidence>
<keyword evidence="2" id="KW-1185">Reference proteome</keyword>
<dbReference type="HOGENOM" id="CLU_2576282_0_0_1"/>
<name>E9H632_DAPPU</name>
<dbReference type="AlphaFoldDB" id="E9H632"/>
<protein>
    <submittedName>
        <fullName evidence="1">Uncharacterized protein</fullName>
    </submittedName>
</protein>
<dbReference type="Proteomes" id="UP000000305">
    <property type="component" value="Unassembled WGS sequence"/>
</dbReference>
<organism evidence="1 2">
    <name type="scientific">Daphnia pulex</name>
    <name type="common">Water flea</name>
    <dbReference type="NCBI Taxonomy" id="6669"/>
    <lineage>
        <taxon>Eukaryota</taxon>
        <taxon>Metazoa</taxon>
        <taxon>Ecdysozoa</taxon>
        <taxon>Arthropoda</taxon>
        <taxon>Crustacea</taxon>
        <taxon>Branchiopoda</taxon>
        <taxon>Diplostraca</taxon>
        <taxon>Cladocera</taxon>
        <taxon>Anomopoda</taxon>
        <taxon>Daphniidae</taxon>
        <taxon>Daphnia</taxon>
    </lineage>
</organism>
<dbReference type="KEGG" id="dpx:DAPPUDRAFT_325894"/>
<gene>
    <name evidence="1" type="ORF">DAPPUDRAFT_325894</name>
</gene>
<dbReference type="EMBL" id="GL732595">
    <property type="protein sequence ID" value="EFX72830.1"/>
    <property type="molecule type" value="Genomic_DNA"/>
</dbReference>
<proteinExistence type="predicted"/>